<sequence length="58" mass="6642">MMLAAGVCILWRERNSGIFQNKKQSTTMMIKQVIHEIHIKAGKVAKLGGWLTDHNFYP</sequence>
<dbReference type="EnsemblPlants" id="PGSC0003DMT400029578">
    <property type="protein sequence ID" value="PGSC0003DMT400029578"/>
    <property type="gene ID" value="PGSC0003DMG402011372"/>
</dbReference>
<accession>M1AT17</accession>
<organism evidence="1 2">
    <name type="scientific">Solanum tuberosum</name>
    <name type="common">Potato</name>
    <dbReference type="NCBI Taxonomy" id="4113"/>
    <lineage>
        <taxon>Eukaryota</taxon>
        <taxon>Viridiplantae</taxon>
        <taxon>Streptophyta</taxon>
        <taxon>Embryophyta</taxon>
        <taxon>Tracheophyta</taxon>
        <taxon>Spermatophyta</taxon>
        <taxon>Magnoliopsida</taxon>
        <taxon>eudicotyledons</taxon>
        <taxon>Gunneridae</taxon>
        <taxon>Pentapetalae</taxon>
        <taxon>asterids</taxon>
        <taxon>lamiids</taxon>
        <taxon>Solanales</taxon>
        <taxon>Solanaceae</taxon>
        <taxon>Solanoideae</taxon>
        <taxon>Solaneae</taxon>
        <taxon>Solanum</taxon>
    </lineage>
</organism>
<proteinExistence type="predicted"/>
<dbReference type="PaxDb" id="4113-PGSC0003DMT400029578"/>
<evidence type="ECO:0000313" key="1">
    <source>
        <dbReference type="EnsemblPlants" id="PGSC0003DMT400029578"/>
    </source>
</evidence>
<reference evidence="1" key="2">
    <citation type="submission" date="2015-06" db="UniProtKB">
        <authorList>
            <consortium name="EnsemblPlants"/>
        </authorList>
    </citation>
    <scope>IDENTIFICATION</scope>
    <source>
        <strain evidence="1">DM1-3 516 R44</strain>
    </source>
</reference>
<dbReference type="HOGENOM" id="CLU_2982901_0_0_1"/>
<dbReference type="Gramene" id="PGSC0003DMT400029578">
    <property type="protein sequence ID" value="PGSC0003DMT400029578"/>
    <property type="gene ID" value="PGSC0003DMG402011372"/>
</dbReference>
<keyword evidence="2" id="KW-1185">Reference proteome</keyword>
<dbReference type="OMA" id="VIHEIHI"/>
<dbReference type="Proteomes" id="UP000011115">
    <property type="component" value="Unassembled WGS sequence"/>
</dbReference>
<protein>
    <submittedName>
        <fullName evidence="1">Uncharacterized protein</fullName>
    </submittedName>
</protein>
<dbReference type="AlphaFoldDB" id="M1AT17"/>
<reference evidence="2" key="1">
    <citation type="journal article" date="2011" name="Nature">
        <title>Genome sequence and analysis of the tuber crop potato.</title>
        <authorList>
            <consortium name="The Potato Genome Sequencing Consortium"/>
        </authorList>
    </citation>
    <scope>NUCLEOTIDE SEQUENCE [LARGE SCALE GENOMIC DNA]</scope>
    <source>
        <strain evidence="2">cv. DM1-3 516 R44</strain>
    </source>
</reference>
<dbReference type="InParanoid" id="M1AT17"/>
<evidence type="ECO:0000313" key="2">
    <source>
        <dbReference type="Proteomes" id="UP000011115"/>
    </source>
</evidence>
<name>M1AT17_SOLTU</name>